<sequence>MGSMYWELFCLENGIQPDGHMPSNLSIRGEDDSFNTSFSETGTSSHVPWAVVIDLEPTALDELCTGTYCQLFYPEQLSSSQARKMLPSTMPLATPPLAKR</sequence>
<dbReference type="GO" id="GO:0005874">
    <property type="term" value="C:microtubule"/>
    <property type="evidence" value="ECO:0007669"/>
    <property type="project" value="UniProtKB-KW"/>
</dbReference>
<accession>A6IIB4</accession>
<reference evidence="10" key="1">
    <citation type="submission" date="2005-09" db="EMBL/GenBank/DDBJ databases">
        <authorList>
            <person name="Mural R.J."/>
            <person name="Li P.W."/>
            <person name="Adams M.D."/>
            <person name="Amanatides P.G."/>
            <person name="Baden-Tillson H."/>
            <person name="Barnstead M."/>
            <person name="Chin S.H."/>
            <person name="Dew I."/>
            <person name="Evans C.A."/>
            <person name="Ferriera S."/>
            <person name="Flanigan M."/>
            <person name="Fosler C."/>
            <person name="Glodek A."/>
            <person name="Gu Z."/>
            <person name="Holt R.A."/>
            <person name="Jennings D."/>
            <person name="Kraft C.L."/>
            <person name="Lu F."/>
            <person name="Nguyen T."/>
            <person name="Nusskern D.R."/>
            <person name="Pfannkoch C.M."/>
            <person name="Sitter C."/>
            <person name="Sutton G.G."/>
            <person name="Venter J.C."/>
            <person name="Wang Z."/>
            <person name="Woodage T."/>
            <person name="Zheng X.H."/>
            <person name="Zhong F."/>
        </authorList>
    </citation>
    <scope>NUCLEOTIDE SEQUENCE [LARGE SCALE GENOMIC DNA]</scope>
    <source>
        <strain>BN</strain>
        <strain evidence="10">Sprague-Dawley</strain>
    </source>
</reference>
<evidence type="ECO:0000313" key="10">
    <source>
        <dbReference type="Proteomes" id="UP000234681"/>
    </source>
</evidence>
<evidence type="ECO:0000256" key="7">
    <source>
        <dbReference type="ARBA" id="ARBA00023134"/>
    </source>
</evidence>
<evidence type="ECO:0000256" key="4">
    <source>
        <dbReference type="ARBA" id="ARBA00022701"/>
    </source>
</evidence>
<evidence type="ECO:0000313" key="9">
    <source>
        <dbReference type="EMBL" id="EDL98484.1"/>
    </source>
</evidence>
<comment type="subcellular location">
    <subcellularLocation>
        <location evidence="1">Cytoplasm</location>
    </subcellularLocation>
</comment>
<gene>
    <name evidence="9" type="ORF">rCG_54896</name>
</gene>
<organism evidence="9 10">
    <name type="scientific">Rattus norvegicus</name>
    <name type="common">Rat</name>
    <dbReference type="NCBI Taxonomy" id="10116"/>
    <lineage>
        <taxon>Eukaryota</taxon>
        <taxon>Metazoa</taxon>
        <taxon>Chordata</taxon>
        <taxon>Craniata</taxon>
        <taxon>Vertebrata</taxon>
        <taxon>Euteleostomi</taxon>
        <taxon>Mammalia</taxon>
        <taxon>Eutheria</taxon>
        <taxon>Euarchontoglires</taxon>
        <taxon>Glires</taxon>
        <taxon>Rodentia</taxon>
        <taxon>Myomorpha</taxon>
        <taxon>Muroidea</taxon>
        <taxon>Muridae</taxon>
        <taxon>Murinae</taxon>
        <taxon>Rattus</taxon>
    </lineage>
</organism>
<evidence type="ECO:0000256" key="1">
    <source>
        <dbReference type="ARBA" id="ARBA00004496"/>
    </source>
</evidence>
<comment type="catalytic activity">
    <reaction evidence="8">
        <text>GTP + H2O = GDP + phosphate + H(+)</text>
        <dbReference type="Rhea" id="RHEA:19669"/>
        <dbReference type="ChEBI" id="CHEBI:15377"/>
        <dbReference type="ChEBI" id="CHEBI:15378"/>
        <dbReference type="ChEBI" id="CHEBI:37565"/>
        <dbReference type="ChEBI" id="CHEBI:43474"/>
        <dbReference type="ChEBI" id="CHEBI:58189"/>
    </reaction>
    <physiologicalReaction direction="left-to-right" evidence="8">
        <dbReference type="Rhea" id="RHEA:19670"/>
    </physiologicalReaction>
</comment>
<keyword evidence="4" id="KW-0493">Microtubule</keyword>
<dbReference type="GO" id="GO:0005525">
    <property type="term" value="F:GTP binding"/>
    <property type="evidence" value="ECO:0007669"/>
    <property type="project" value="UniProtKB-KW"/>
</dbReference>
<dbReference type="InterPro" id="IPR002452">
    <property type="entry name" value="Alpha_tubulin"/>
</dbReference>
<comment type="similarity">
    <text evidence="2">Belongs to the tubulin family.</text>
</comment>
<dbReference type="PANTHER" id="PTHR11588">
    <property type="entry name" value="TUBULIN"/>
    <property type="match status" value="1"/>
</dbReference>
<proteinExistence type="inferred from homology"/>
<dbReference type="AlphaFoldDB" id="A6IIB4"/>
<evidence type="ECO:0000256" key="3">
    <source>
        <dbReference type="ARBA" id="ARBA00022490"/>
    </source>
</evidence>
<dbReference type="Gene3D" id="3.40.50.1440">
    <property type="entry name" value="Tubulin/FtsZ, GTPase domain"/>
    <property type="match status" value="1"/>
</dbReference>
<dbReference type="InterPro" id="IPR036525">
    <property type="entry name" value="Tubulin/FtsZ_GTPase_sf"/>
</dbReference>
<evidence type="ECO:0000256" key="8">
    <source>
        <dbReference type="ARBA" id="ARBA00049117"/>
    </source>
</evidence>
<keyword evidence="3" id="KW-0963">Cytoplasm</keyword>
<dbReference type="GO" id="GO:0005737">
    <property type="term" value="C:cytoplasm"/>
    <property type="evidence" value="ECO:0007669"/>
    <property type="project" value="UniProtKB-SubCell"/>
</dbReference>
<evidence type="ECO:0000256" key="5">
    <source>
        <dbReference type="ARBA" id="ARBA00022741"/>
    </source>
</evidence>
<dbReference type="EMBL" id="CH473962">
    <property type="protein sequence ID" value="EDL98484.1"/>
    <property type="molecule type" value="Genomic_DNA"/>
</dbReference>
<evidence type="ECO:0000256" key="6">
    <source>
        <dbReference type="ARBA" id="ARBA00022801"/>
    </source>
</evidence>
<evidence type="ECO:0000256" key="2">
    <source>
        <dbReference type="ARBA" id="ARBA00009636"/>
    </source>
</evidence>
<dbReference type="InterPro" id="IPR000217">
    <property type="entry name" value="Tubulin"/>
</dbReference>
<keyword evidence="6" id="KW-0378">Hydrolase</keyword>
<dbReference type="SUPFAM" id="SSF52490">
    <property type="entry name" value="Tubulin nucleotide-binding domain-like"/>
    <property type="match status" value="1"/>
</dbReference>
<dbReference type="Proteomes" id="UP000234681">
    <property type="component" value="Chromosome 5"/>
</dbReference>
<dbReference type="GO" id="GO:0005200">
    <property type="term" value="F:structural constituent of cytoskeleton"/>
    <property type="evidence" value="ECO:0007669"/>
    <property type="project" value="InterPro"/>
</dbReference>
<dbReference type="GO" id="GO:0007017">
    <property type="term" value="P:microtubule-based process"/>
    <property type="evidence" value="ECO:0007669"/>
    <property type="project" value="InterPro"/>
</dbReference>
<keyword evidence="7" id="KW-0342">GTP-binding</keyword>
<dbReference type="GO" id="GO:0016787">
    <property type="term" value="F:hydrolase activity"/>
    <property type="evidence" value="ECO:0007669"/>
    <property type="project" value="UniProtKB-KW"/>
</dbReference>
<name>A6IIB4_RAT</name>
<keyword evidence="5" id="KW-0547">Nucleotide-binding</keyword>
<dbReference type="PRINTS" id="PR01162">
    <property type="entry name" value="ALPHATUBULIN"/>
</dbReference>
<protein>
    <submittedName>
        <fullName evidence="9">RCG54896</fullName>
    </submittedName>
</protein>